<reference evidence="2" key="1">
    <citation type="journal article" date="2014" name="Nat. Commun.">
        <title>Multiple recent horizontal transfers of a large genomic region in cheese making fungi.</title>
        <authorList>
            <person name="Cheeseman K."/>
            <person name="Ropars J."/>
            <person name="Renault P."/>
            <person name="Dupont J."/>
            <person name="Gouzy J."/>
            <person name="Branca A."/>
            <person name="Abraham A.L."/>
            <person name="Ceppi M."/>
            <person name="Conseiller E."/>
            <person name="Debuchy R."/>
            <person name="Malagnac F."/>
            <person name="Goarin A."/>
            <person name="Silar P."/>
            <person name="Lacoste S."/>
            <person name="Sallet E."/>
            <person name="Bensimon A."/>
            <person name="Giraud T."/>
            <person name="Brygoo Y."/>
        </authorList>
    </citation>
    <scope>NUCLEOTIDE SEQUENCE [LARGE SCALE GENOMIC DNA]</scope>
    <source>
        <strain evidence="2">FM164</strain>
    </source>
</reference>
<sequence length="61" mass="7036">MFRNDPQHSSPQQNLSTNRHRTRYLSSCSCNPRGPKYPVRPAQVPGIRWQEGLILKMELGT</sequence>
<dbReference type="Proteomes" id="UP000030686">
    <property type="component" value="Unassembled WGS sequence"/>
</dbReference>
<organism evidence="2 3">
    <name type="scientific">Penicillium roqueforti (strain FM164)</name>
    <dbReference type="NCBI Taxonomy" id="1365484"/>
    <lineage>
        <taxon>Eukaryota</taxon>
        <taxon>Fungi</taxon>
        <taxon>Dikarya</taxon>
        <taxon>Ascomycota</taxon>
        <taxon>Pezizomycotina</taxon>
        <taxon>Eurotiomycetes</taxon>
        <taxon>Eurotiomycetidae</taxon>
        <taxon>Eurotiales</taxon>
        <taxon>Aspergillaceae</taxon>
        <taxon>Penicillium</taxon>
    </lineage>
</organism>
<gene>
    <name evidence="2" type="ORF">PROQFM164_S02g001630</name>
</gene>
<accession>W6Q552</accession>
<evidence type="ECO:0000256" key="1">
    <source>
        <dbReference type="SAM" id="MobiDB-lite"/>
    </source>
</evidence>
<feature type="compositionally biased region" description="Polar residues" evidence="1">
    <location>
        <begin position="7"/>
        <end position="17"/>
    </location>
</feature>
<evidence type="ECO:0000313" key="2">
    <source>
        <dbReference type="EMBL" id="CDM31480.1"/>
    </source>
</evidence>
<protein>
    <submittedName>
        <fullName evidence="2">Genomic scaffold, ProqFM164S02</fullName>
    </submittedName>
</protein>
<name>W6Q552_PENRF</name>
<feature type="region of interest" description="Disordered" evidence="1">
    <location>
        <begin position="1"/>
        <end position="29"/>
    </location>
</feature>
<dbReference type="AlphaFoldDB" id="W6Q552"/>
<dbReference type="EMBL" id="HG792016">
    <property type="protein sequence ID" value="CDM31480.1"/>
    <property type="molecule type" value="Genomic_DNA"/>
</dbReference>
<evidence type="ECO:0000313" key="3">
    <source>
        <dbReference type="Proteomes" id="UP000030686"/>
    </source>
</evidence>
<proteinExistence type="predicted"/>
<keyword evidence="3" id="KW-1185">Reference proteome</keyword>